<evidence type="ECO:0000259" key="10">
    <source>
        <dbReference type="Pfam" id="PF00291"/>
    </source>
</evidence>
<dbReference type="EC" id="4.2.1.20" evidence="3"/>
<keyword evidence="6" id="KW-0663">Pyridoxal phosphate</keyword>
<evidence type="ECO:0000256" key="9">
    <source>
        <dbReference type="ARBA" id="ARBA00049047"/>
    </source>
</evidence>
<evidence type="ECO:0000313" key="11">
    <source>
        <dbReference type="EMBL" id="EQD57019.1"/>
    </source>
</evidence>
<evidence type="ECO:0000256" key="7">
    <source>
        <dbReference type="ARBA" id="ARBA00023141"/>
    </source>
</evidence>
<dbReference type="Gene3D" id="3.40.50.1100">
    <property type="match status" value="2"/>
</dbReference>
<evidence type="ECO:0000256" key="2">
    <source>
        <dbReference type="ARBA" id="ARBA00004733"/>
    </source>
</evidence>
<dbReference type="GO" id="GO:0052684">
    <property type="term" value="F:L-serine hydro-lyase (adding indole, L-tryptophan-forming) activity"/>
    <property type="evidence" value="ECO:0007669"/>
    <property type="project" value="TreeGrafter"/>
</dbReference>
<feature type="non-terminal residue" evidence="11">
    <location>
        <position position="1"/>
    </location>
</feature>
<name>T1BV27_9ZZZZ</name>
<comment type="cofactor">
    <cofactor evidence="1">
        <name>pyridoxal 5'-phosphate</name>
        <dbReference type="ChEBI" id="CHEBI:597326"/>
    </cofactor>
</comment>
<dbReference type="GO" id="GO:0005737">
    <property type="term" value="C:cytoplasm"/>
    <property type="evidence" value="ECO:0007669"/>
    <property type="project" value="TreeGrafter"/>
</dbReference>
<dbReference type="NCBIfam" id="NF009057">
    <property type="entry name" value="PRK12391.1"/>
    <property type="match status" value="1"/>
</dbReference>
<comment type="pathway">
    <text evidence="2">Amino-acid biosynthesis; L-tryptophan biosynthesis; L-tryptophan from chorismate: step 5/5.</text>
</comment>
<gene>
    <name evidence="11" type="ORF">B1A_11289</name>
</gene>
<dbReference type="PANTHER" id="PTHR48077">
    <property type="entry name" value="TRYPTOPHAN SYNTHASE-RELATED"/>
    <property type="match status" value="1"/>
</dbReference>
<keyword evidence="4" id="KW-0028">Amino-acid biosynthesis</keyword>
<dbReference type="SUPFAM" id="SSF53686">
    <property type="entry name" value="Tryptophan synthase beta subunit-like PLP-dependent enzymes"/>
    <property type="match status" value="1"/>
</dbReference>
<comment type="catalytic activity">
    <reaction evidence="9">
        <text>(1S,2R)-1-C-(indol-3-yl)glycerol 3-phosphate + L-serine = D-glyceraldehyde 3-phosphate + L-tryptophan + H2O</text>
        <dbReference type="Rhea" id="RHEA:10532"/>
        <dbReference type="ChEBI" id="CHEBI:15377"/>
        <dbReference type="ChEBI" id="CHEBI:33384"/>
        <dbReference type="ChEBI" id="CHEBI:57912"/>
        <dbReference type="ChEBI" id="CHEBI:58866"/>
        <dbReference type="ChEBI" id="CHEBI:59776"/>
        <dbReference type="EC" id="4.2.1.20"/>
    </reaction>
</comment>
<reference evidence="11" key="2">
    <citation type="journal article" date="2014" name="ISME J.">
        <title>Microbial stratification in low pH oxic and suboxic macroscopic growths along an acid mine drainage.</title>
        <authorList>
            <person name="Mendez-Garcia C."/>
            <person name="Mesa V."/>
            <person name="Sprenger R.R."/>
            <person name="Richter M."/>
            <person name="Diez M.S."/>
            <person name="Solano J."/>
            <person name="Bargiela R."/>
            <person name="Golyshina O.V."/>
            <person name="Manteca A."/>
            <person name="Ramos J.L."/>
            <person name="Gallego J.R."/>
            <person name="Llorente I."/>
            <person name="Martins Dos Santos V.A."/>
            <person name="Jensen O.N."/>
            <person name="Pelaez A.I."/>
            <person name="Sanchez J."/>
            <person name="Ferrer M."/>
        </authorList>
    </citation>
    <scope>NUCLEOTIDE SEQUENCE</scope>
</reference>
<dbReference type="AlphaFoldDB" id="T1BV27"/>
<keyword evidence="8" id="KW-0456">Lyase</keyword>
<evidence type="ECO:0000256" key="6">
    <source>
        <dbReference type="ARBA" id="ARBA00022898"/>
    </source>
</evidence>
<evidence type="ECO:0000256" key="5">
    <source>
        <dbReference type="ARBA" id="ARBA00022822"/>
    </source>
</evidence>
<organism evidence="11">
    <name type="scientific">mine drainage metagenome</name>
    <dbReference type="NCBI Taxonomy" id="410659"/>
    <lineage>
        <taxon>unclassified sequences</taxon>
        <taxon>metagenomes</taxon>
        <taxon>ecological metagenomes</taxon>
    </lineage>
</organism>
<keyword evidence="7" id="KW-0057">Aromatic amino acid biosynthesis</keyword>
<dbReference type="GO" id="GO:0004834">
    <property type="term" value="F:tryptophan synthase activity"/>
    <property type="evidence" value="ECO:0007669"/>
    <property type="project" value="UniProtKB-EC"/>
</dbReference>
<keyword evidence="5" id="KW-0822">Tryptophan biosynthesis</keyword>
<protein>
    <recommendedName>
        <fullName evidence="3">tryptophan synthase</fullName>
        <ecNumber evidence="3">4.2.1.20</ecNumber>
    </recommendedName>
</protein>
<dbReference type="InterPro" id="IPR036052">
    <property type="entry name" value="TrpB-like_PALP_sf"/>
</dbReference>
<dbReference type="InterPro" id="IPR023026">
    <property type="entry name" value="Trp_synth_beta/beta-like"/>
</dbReference>
<dbReference type="InterPro" id="IPR001926">
    <property type="entry name" value="TrpB-like_PALP"/>
</dbReference>
<evidence type="ECO:0000256" key="3">
    <source>
        <dbReference type="ARBA" id="ARBA00012043"/>
    </source>
</evidence>
<sequence length="290" mass="32032">RFENIPDEVIEQYIQIGRPTPLIRAKNLEKYLRFDGKIFFKYEGATATGSHKINTAIPQAYYAALEGIKEITTETGAGQWGTATALAASLNGIKSNVFMVRVSHDQKPLRRQIMYLYGANVFASPSLKTEFGRSMLQHNPEHPGSLGIAISEAVQYALDNDFRYLLGSVMNSVITHQTIIGLETKNQLEYIDVKPDAMIGCVGGGSNFCGFTFPLIENKNIEMIASAATEVPKFSKGNFKYDNIDTAGILPQLKMLTLGSDYVPEGIYSGGLRYHGVAPFSFGSHKEWKN</sequence>
<dbReference type="Pfam" id="PF00291">
    <property type="entry name" value="PALP"/>
    <property type="match status" value="1"/>
</dbReference>
<evidence type="ECO:0000256" key="1">
    <source>
        <dbReference type="ARBA" id="ARBA00001933"/>
    </source>
</evidence>
<reference evidence="11" key="1">
    <citation type="submission" date="2013-08" db="EMBL/GenBank/DDBJ databases">
        <authorList>
            <person name="Mendez C."/>
            <person name="Richter M."/>
            <person name="Ferrer M."/>
            <person name="Sanchez J."/>
        </authorList>
    </citation>
    <scope>NUCLEOTIDE SEQUENCE</scope>
</reference>
<evidence type="ECO:0000256" key="8">
    <source>
        <dbReference type="ARBA" id="ARBA00023239"/>
    </source>
</evidence>
<dbReference type="EMBL" id="AUZX01008068">
    <property type="protein sequence ID" value="EQD57019.1"/>
    <property type="molecule type" value="Genomic_DNA"/>
</dbReference>
<proteinExistence type="predicted"/>
<comment type="caution">
    <text evidence="11">The sequence shown here is derived from an EMBL/GenBank/DDBJ whole genome shotgun (WGS) entry which is preliminary data.</text>
</comment>
<evidence type="ECO:0000256" key="4">
    <source>
        <dbReference type="ARBA" id="ARBA00022605"/>
    </source>
</evidence>
<feature type="domain" description="Tryptophan synthase beta chain-like PALP" evidence="10">
    <location>
        <begin position="17"/>
        <end position="238"/>
    </location>
</feature>
<accession>T1BV27</accession>
<dbReference type="PANTHER" id="PTHR48077:SF6">
    <property type="entry name" value="TRYPTOPHAN SYNTHASE"/>
    <property type="match status" value="1"/>
</dbReference>